<name>A0AAD5YGP1_9APHY</name>
<dbReference type="InterPro" id="IPR001584">
    <property type="entry name" value="Integrase_cat-core"/>
</dbReference>
<evidence type="ECO:0000256" key="2">
    <source>
        <dbReference type="SAM" id="MobiDB-lite"/>
    </source>
</evidence>
<accession>A0AAD5YGP1</accession>
<dbReference type="InterPro" id="IPR056924">
    <property type="entry name" value="SH3_Tf2-1"/>
</dbReference>
<protein>
    <recommendedName>
        <fullName evidence="3">Integrase catalytic domain-containing protein</fullName>
    </recommendedName>
</protein>
<dbReference type="GO" id="GO:0005634">
    <property type="term" value="C:nucleus"/>
    <property type="evidence" value="ECO:0007669"/>
    <property type="project" value="UniProtKB-ARBA"/>
</dbReference>
<feature type="compositionally biased region" description="Polar residues" evidence="2">
    <location>
        <begin position="799"/>
        <end position="809"/>
    </location>
</feature>
<gene>
    <name evidence="4" type="ORF">NLI96_g2327</name>
</gene>
<evidence type="ECO:0000256" key="1">
    <source>
        <dbReference type="ARBA" id="ARBA00022884"/>
    </source>
</evidence>
<dbReference type="InterPro" id="IPR016197">
    <property type="entry name" value="Chromo-like_dom_sf"/>
</dbReference>
<feature type="compositionally biased region" description="Low complexity" evidence="2">
    <location>
        <begin position="810"/>
        <end position="824"/>
    </location>
</feature>
<dbReference type="Gene3D" id="3.30.420.10">
    <property type="entry name" value="Ribonuclease H-like superfamily/Ribonuclease H"/>
    <property type="match status" value="1"/>
</dbReference>
<feature type="compositionally biased region" description="Basic and acidic residues" evidence="2">
    <location>
        <begin position="900"/>
        <end position="911"/>
    </location>
</feature>
<feature type="compositionally biased region" description="Low complexity" evidence="2">
    <location>
        <begin position="653"/>
        <end position="662"/>
    </location>
</feature>
<feature type="region of interest" description="Disordered" evidence="2">
    <location>
        <begin position="740"/>
        <end position="786"/>
    </location>
</feature>
<dbReference type="PROSITE" id="PS50994">
    <property type="entry name" value="INTEGRASE"/>
    <property type="match status" value="1"/>
</dbReference>
<evidence type="ECO:0000313" key="4">
    <source>
        <dbReference type="EMBL" id="KAJ3489168.1"/>
    </source>
</evidence>
<feature type="compositionally biased region" description="Basic and acidic residues" evidence="2">
    <location>
        <begin position="1889"/>
        <end position="1898"/>
    </location>
</feature>
<keyword evidence="5" id="KW-1185">Reference proteome</keyword>
<sequence>MTSDQPQWRSRARITGDITYADRRLAAEIEGGKWVITTPNADWIPEVLVGRITISYHEDGRFGAADPTQWPQLYSPRFPHFCLMPRRPTATHDMRSIMWETLTIDDFRPALGCALTTFGVASETIITRLEPHIEEVLRRAQEYSDRHNSKGQRIRFTCAAMSDSFKRLTYPATFRDINRQFITVQRFWKESLAWLTWVQDKWEHFEPSPSANIPLAPVDDRFIGAYSTDAAVVQILMRAGVPVWLLRQPELILPTTVILEVVKPTQASSVINTNNPMFVLYHGMIGERALSVTCMGGHTYSDVEHIPHHDPDVSARPRVSVSQPGIHSSSVGFAPLREDIPVLLPSEQGVATGTAVSALSRFSSPLQTQQSKKASKRSRSTAPFQQSSPGANRNPFIDPTHSDMPQPLSLWAEELRYCTEEVTPMPRASKFFFTWLGLRVAWVTLHENYPADVQPLPTQSWRDILGSLHGQVMLSGRQTSTSARKEKSQEAIDHVFNIQGIEDAPFIMTPPFLYRSHVFSQDEVIPSDVRREILWEIYHLGFRAELLALDRHLVPSRHTDQSSLDRDELIRRQMVDCVCGGQLNLGSPALDDTVKALSSPDLTCLIMSLGTRSIKGNIRNSVTDFLLIEGSLPTNNMPRARTRTPRTSRESPMRSTPVSSRSPRTRRASSKQAEMDLNAAAALKEKELKRARRVESQGRTSPPEVYSVSDLVCGIERRAACEKEKELDTERRRAMAVLAADQLNRSGSRNSVGNGTNGQPPQNSNSVAGEEHENMHSTPTHGIVGPQFSASQSRIVTSNLPQRRSTLFFPSSPSSRQSSRSRSPTLISRSQRLDHQDDHTSRRSRSRTRRQLQHSSRSQSHSHRRRRYSTPPCSRSRSPHTPRHRTRENPDVPFTPFKTKRIDPQKPRERDLSPISQSLIPLAKRYFRIRLATVDLYPSDIQVVSWIKGSVHQACTEKNMPRRYERYTHDAIYSKYMFKLIKQKMSQLRNDIKDIVLASVLPAYGLLLTMSREEISNRIGFLTKQYGFAFENPDERTGLCRHPIFYTVAMGLWFGSPTDDAIKCSQSFNPFPVPTLALIGTAVLYALRCYSSGRLEVTKFEANKNVEEYQKLMGYLMEWKEKNPAALADVQYTLWRKLWYASGYAPITEEDNVRELDDRDFGIVPRDVPPVDVTHTVSNGLTEAGEVLAGRSGLLKLAGGHSKVIRRPEWPLWATPKPNVATSSHSEKGTLGFRGFAPLGALEPSEARVIPSDEQTYTAKNVAELVFSEVYKHHGLPKAIVSDRDVLFTSTFWTHLHKLLGVELRMSSAYHPQSDGSTERANRTITQMLRQCVGPTQKNWVQKLPAIEFAINSARSNSTGYAPFFLNNGRMPRSMIWENAGPDEYPGVRVYAQKVKAAIMAAHDSILASRVKQTRDANRRRRPSPFVKNDLVYVSTKNMNIPKGLARKLTPKFMGPYLVIKDFGNNSYQLDLPSRLKRRGIHDVFHSSLLRVHEPNDDRLFPGRADNQIFELEDQEGEWAIEKIIGHKGKGRSAIFECHWKTGDRTWVPHDSIAHLGALAVYLEDIDSLDDGTGVPPPDDPQVFIGHLCVVSPQNSRNLKTSHSSPVNTSLSHPLANSLPTMSATFDPSSTRAVRNGLQVLDTDANKHHFFHNSQLRAIFIHDQHLRSGKFQSGTAVPVGYDDLARIIAANPWYQHKLAQVQPITEMVLIDGPPFPNLNQFAPKPVIHKTDQEIREERVQRGSMMLVLENLLDEGGDSFRKGGKRRFKGGEGRNSFMGKKHKHSSITIPLDSDDELEGASEPSAPVPATTTTSSSSNPPPTGITAAQPAPTESASATPPSADTIMGAEAQPGPSSSIDKLKFKKTRSSKAASSGKGKKPAGASDADELMDYHTGEEGY</sequence>
<dbReference type="Proteomes" id="UP001212997">
    <property type="component" value="Unassembled WGS sequence"/>
</dbReference>
<feature type="region of interest" description="Disordered" evidence="2">
    <location>
        <begin position="799"/>
        <end position="911"/>
    </location>
</feature>
<feature type="region of interest" description="Disordered" evidence="2">
    <location>
        <begin position="633"/>
        <end position="674"/>
    </location>
</feature>
<feature type="compositionally biased region" description="Low complexity" evidence="2">
    <location>
        <begin position="1868"/>
        <end position="1883"/>
    </location>
</feature>
<evidence type="ECO:0000313" key="5">
    <source>
        <dbReference type="Proteomes" id="UP001212997"/>
    </source>
</evidence>
<dbReference type="InterPro" id="IPR045341">
    <property type="entry name" value="DUF6532"/>
</dbReference>
<dbReference type="InterPro" id="IPR050951">
    <property type="entry name" value="Retrovirus_Pol_polyprotein"/>
</dbReference>
<dbReference type="PANTHER" id="PTHR37984">
    <property type="entry name" value="PROTEIN CBG26694"/>
    <property type="match status" value="1"/>
</dbReference>
<dbReference type="SUPFAM" id="SSF53098">
    <property type="entry name" value="Ribonuclease H-like"/>
    <property type="match status" value="1"/>
</dbReference>
<dbReference type="GO" id="GO:0003723">
    <property type="term" value="F:RNA binding"/>
    <property type="evidence" value="ECO:0007669"/>
    <property type="project" value="UniProtKB-KW"/>
</dbReference>
<organism evidence="4 5">
    <name type="scientific">Meripilus lineatus</name>
    <dbReference type="NCBI Taxonomy" id="2056292"/>
    <lineage>
        <taxon>Eukaryota</taxon>
        <taxon>Fungi</taxon>
        <taxon>Dikarya</taxon>
        <taxon>Basidiomycota</taxon>
        <taxon>Agaricomycotina</taxon>
        <taxon>Agaricomycetes</taxon>
        <taxon>Polyporales</taxon>
        <taxon>Meripilaceae</taxon>
        <taxon>Meripilus</taxon>
    </lineage>
</organism>
<dbReference type="SUPFAM" id="SSF54160">
    <property type="entry name" value="Chromo domain-like"/>
    <property type="match status" value="1"/>
</dbReference>
<dbReference type="GO" id="GO:0015074">
    <property type="term" value="P:DNA integration"/>
    <property type="evidence" value="ECO:0007669"/>
    <property type="project" value="InterPro"/>
</dbReference>
<feature type="compositionally biased region" description="Polar residues" evidence="2">
    <location>
        <begin position="743"/>
        <end position="767"/>
    </location>
</feature>
<dbReference type="InterPro" id="IPR012337">
    <property type="entry name" value="RNaseH-like_sf"/>
</dbReference>
<feature type="compositionally biased region" description="Low complexity" evidence="2">
    <location>
        <begin position="1799"/>
        <end position="1841"/>
    </location>
</feature>
<feature type="compositionally biased region" description="Basic and acidic residues" evidence="2">
    <location>
        <begin position="831"/>
        <end position="841"/>
    </location>
</feature>
<dbReference type="EMBL" id="JANAWD010000051">
    <property type="protein sequence ID" value="KAJ3489168.1"/>
    <property type="molecule type" value="Genomic_DNA"/>
</dbReference>
<feature type="compositionally biased region" description="Basic residues" evidence="2">
    <location>
        <begin position="877"/>
        <end position="886"/>
    </location>
</feature>
<dbReference type="PANTHER" id="PTHR37984:SF5">
    <property type="entry name" value="PROTEIN NYNRIN-LIKE"/>
    <property type="match status" value="1"/>
</dbReference>
<dbReference type="InterPro" id="IPR036397">
    <property type="entry name" value="RNaseH_sf"/>
</dbReference>
<comment type="caution">
    <text evidence="4">The sequence shown here is derived from an EMBL/GenBank/DDBJ whole genome shotgun (WGS) entry which is preliminary data.</text>
</comment>
<keyword evidence="1" id="KW-0694">RNA-binding</keyword>
<feature type="compositionally biased region" description="Basic residues" evidence="2">
    <location>
        <begin position="842"/>
        <end position="852"/>
    </location>
</feature>
<reference evidence="4" key="1">
    <citation type="submission" date="2022-07" db="EMBL/GenBank/DDBJ databases">
        <title>Genome Sequence of Physisporinus lineatus.</title>
        <authorList>
            <person name="Buettner E."/>
        </authorList>
    </citation>
    <scope>NUCLEOTIDE SEQUENCE</scope>
    <source>
        <strain evidence="4">VT162</strain>
    </source>
</reference>
<dbReference type="Pfam" id="PF24626">
    <property type="entry name" value="SH3_Tf2-1"/>
    <property type="match status" value="1"/>
</dbReference>
<dbReference type="Pfam" id="PF20149">
    <property type="entry name" value="DUF6532"/>
    <property type="match status" value="1"/>
</dbReference>
<feature type="region of interest" description="Disordered" evidence="2">
    <location>
        <begin position="362"/>
        <end position="403"/>
    </location>
</feature>
<feature type="region of interest" description="Disordered" evidence="2">
    <location>
        <begin position="1755"/>
        <end position="1898"/>
    </location>
</feature>
<proteinExistence type="predicted"/>
<feature type="domain" description="Integrase catalytic" evidence="3">
    <location>
        <begin position="1204"/>
        <end position="1371"/>
    </location>
</feature>
<evidence type="ECO:0000259" key="3">
    <source>
        <dbReference type="PROSITE" id="PS50994"/>
    </source>
</evidence>